<organism evidence="1 2">
    <name type="scientific">Sinanodonta woodiana</name>
    <name type="common">Chinese pond mussel</name>
    <name type="synonym">Anodonta woodiana</name>
    <dbReference type="NCBI Taxonomy" id="1069815"/>
    <lineage>
        <taxon>Eukaryota</taxon>
        <taxon>Metazoa</taxon>
        <taxon>Spiralia</taxon>
        <taxon>Lophotrochozoa</taxon>
        <taxon>Mollusca</taxon>
        <taxon>Bivalvia</taxon>
        <taxon>Autobranchia</taxon>
        <taxon>Heteroconchia</taxon>
        <taxon>Palaeoheterodonta</taxon>
        <taxon>Unionida</taxon>
        <taxon>Unionoidea</taxon>
        <taxon>Unionidae</taxon>
        <taxon>Unioninae</taxon>
        <taxon>Sinanodonta</taxon>
    </lineage>
</organism>
<gene>
    <name evidence="1" type="ORF">ACJMK2_027345</name>
</gene>
<reference evidence="1 2" key="1">
    <citation type="submission" date="2024-11" db="EMBL/GenBank/DDBJ databases">
        <title>Chromosome-level genome assembly of the freshwater bivalve Anodonta woodiana.</title>
        <authorList>
            <person name="Chen X."/>
        </authorList>
    </citation>
    <scope>NUCLEOTIDE SEQUENCE [LARGE SCALE GENOMIC DNA]</scope>
    <source>
        <strain evidence="1">MN2024</strain>
        <tissue evidence="1">Gills</tissue>
    </source>
</reference>
<dbReference type="Proteomes" id="UP001634394">
    <property type="component" value="Unassembled WGS sequence"/>
</dbReference>
<dbReference type="AlphaFoldDB" id="A0ABD3XPK9"/>
<name>A0ABD3XPK9_SINWO</name>
<comment type="caution">
    <text evidence="1">The sequence shown here is derived from an EMBL/GenBank/DDBJ whole genome shotgun (WGS) entry which is preliminary data.</text>
</comment>
<evidence type="ECO:0000313" key="1">
    <source>
        <dbReference type="EMBL" id="KAL3887403.1"/>
    </source>
</evidence>
<keyword evidence="2" id="KW-1185">Reference proteome</keyword>
<accession>A0ABD3XPK9</accession>
<dbReference type="EMBL" id="JBJQND010000002">
    <property type="protein sequence ID" value="KAL3887403.1"/>
    <property type="molecule type" value="Genomic_DNA"/>
</dbReference>
<sequence>MPTCKRATNKCAWLPQGSTTVCGKNSYGKFCGVHAMFARLGKSDGPRGCLGCGKGVRGQYQMCMDCGGRQYRSVVNQCKKMPRTPPTIEEFLHDRVSTKSI</sequence>
<proteinExistence type="predicted"/>
<evidence type="ECO:0000313" key="2">
    <source>
        <dbReference type="Proteomes" id="UP001634394"/>
    </source>
</evidence>
<protein>
    <submittedName>
        <fullName evidence="1">Uncharacterized protein</fullName>
    </submittedName>
</protein>